<proteinExistence type="predicted"/>
<keyword evidence="1" id="KW-1133">Transmembrane helix</keyword>
<gene>
    <name evidence="2" type="ORF">UY23_C0002G0060</name>
</gene>
<sequence length="144" mass="15476">MFQSLRFLGWTLITVFLALTGLIAGERISTRFAIVATMLCFVFAFITAVRSSELYRSFDEAQKENLKQIIAVPLWLGLGVIANLVVRDASLLIMGATIMAALIYGVVGGLTTGICVVAAIRGFKGAIAGTRETRSSETRFVPAA</sequence>
<keyword evidence="1" id="KW-0472">Membrane</keyword>
<protein>
    <submittedName>
        <fullName evidence="2">Uncharacterized protein</fullName>
    </submittedName>
</protein>
<comment type="caution">
    <text evidence="2">The sequence shown here is derived from an EMBL/GenBank/DDBJ whole genome shotgun (WGS) entry which is preliminary data.</text>
</comment>
<feature type="transmembrane region" description="Helical" evidence="1">
    <location>
        <begin position="31"/>
        <end position="49"/>
    </location>
</feature>
<evidence type="ECO:0000256" key="1">
    <source>
        <dbReference type="SAM" id="Phobius"/>
    </source>
</evidence>
<feature type="transmembrane region" description="Helical" evidence="1">
    <location>
        <begin position="69"/>
        <end position="86"/>
    </location>
</feature>
<feature type="transmembrane region" description="Helical" evidence="1">
    <location>
        <begin position="92"/>
        <end position="120"/>
    </location>
</feature>
<reference evidence="2 3" key="1">
    <citation type="journal article" date="2015" name="Nature">
        <title>rRNA introns, odd ribosomes, and small enigmatic genomes across a large radiation of phyla.</title>
        <authorList>
            <person name="Brown C.T."/>
            <person name="Hug L.A."/>
            <person name="Thomas B.C."/>
            <person name="Sharon I."/>
            <person name="Castelle C.J."/>
            <person name="Singh A."/>
            <person name="Wilkins M.J."/>
            <person name="Williams K.H."/>
            <person name="Banfield J.F."/>
        </authorList>
    </citation>
    <scope>NUCLEOTIDE SEQUENCE [LARGE SCALE GENOMIC DNA]</scope>
</reference>
<evidence type="ECO:0000313" key="3">
    <source>
        <dbReference type="Proteomes" id="UP000034956"/>
    </source>
</evidence>
<organism evidence="2 3">
    <name type="scientific">Candidatus Jorgensenbacteria bacterium GW2011_GWA1_48_11</name>
    <dbReference type="NCBI Taxonomy" id="1618660"/>
    <lineage>
        <taxon>Bacteria</taxon>
        <taxon>Candidatus Joergenseniibacteriota</taxon>
    </lineage>
</organism>
<dbReference type="AlphaFoldDB" id="A0A0G1UAW8"/>
<dbReference type="Proteomes" id="UP000034956">
    <property type="component" value="Unassembled WGS sequence"/>
</dbReference>
<name>A0A0G1UAW8_9BACT</name>
<feature type="transmembrane region" description="Helical" evidence="1">
    <location>
        <begin position="7"/>
        <end position="25"/>
    </location>
</feature>
<evidence type="ECO:0000313" key="2">
    <source>
        <dbReference type="EMBL" id="KKU91321.1"/>
    </source>
</evidence>
<dbReference type="EMBL" id="LCPF01000002">
    <property type="protein sequence ID" value="KKU91321.1"/>
    <property type="molecule type" value="Genomic_DNA"/>
</dbReference>
<accession>A0A0G1UAW8</accession>
<keyword evidence="1" id="KW-0812">Transmembrane</keyword>